<protein>
    <submittedName>
        <fullName evidence="2">Uncharacterized protein</fullName>
    </submittedName>
</protein>
<evidence type="ECO:0000313" key="3">
    <source>
        <dbReference type="Proteomes" id="UP001152607"/>
    </source>
</evidence>
<sequence>MTATDALKGEIMAKLAQDPLSITTEDARRFSETYVAKDDSSAKIISAVGTVAVAAQDIHEQVPTMGQEPKTSLLTIVNDLKAAVENNPDDVNNEILKITQSIVSKMQRAVGQVKAPHPELEGELQAEYAKIEPKVEQGTVTKAEADHLHSLEARAHGHTEKGGLTAAAQSVSARRNGNSNGVKFTEKTGLTATAQALAADDDQVQAKFIKLGFDDKC</sequence>
<evidence type="ECO:0000313" key="2">
    <source>
        <dbReference type="EMBL" id="CAI6331563.1"/>
    </source>
</evidence>
<dbReference type="AlphaFoldDB" id="A0A9W4UA11"/>
<gene>
    <name evidence="2" type="ORF">PDIGIT_LOCUS4588</name>
</gene>
<dbReference type="OrthoDB" id="2799468at2759"/>
<accession>A0A9W4UA11</accession>
<keyword evidence="3" id="KW-1185">Reference proteome</keyword>
<dbReference type="Proteomes" id="UP001152607">
    <property type="component" value="Unassembled WGS sequence"/>
</dbReference>
<feature type="region of interest" description="Disordered" evidence="1">
    <location>
        <begin position="156"/>
        <end position="184"/>
    </location>
</feature>
<evidence type="ECO:0000256" key="1">
    <source>
        <dbReference type="SAM" id="MobiDB-lite"/>
    </source>
</evidence>
<proteinExistence type="predicted"/>
<name>A0A9W4UA11_9PLEO</name>
<comment type="caution">
    <text evidence="2">The sequence shown here is derived from an EMBL/GenBank/DDBJ whole genome shotgun (WGS) entry which is preliminary data.</text>
</comment>
<reference evidence="2" key="1">
    <citation type="submission" date="2023-01" db="EMBL/GenBank/DDBJ databases">
        <authorList>
            <person name="Van Ghelder C."/>
            <person name="Rancurel C."/>
        </authorList>
    </citation>
    <scope>NUCLEOTIDE SEQUENCE</scope>
    <source>
        <strain evidence="2">CNCM I-4278</strain>
    </source>
</reference>
<dbReference type="EMBL" id="CAOQHR010000003">
    <property type="protein sequence ID" value="CAI6331563.1"/>
    <property type="molecule type" value="Genomic_DNA"/>
</dbReference>
<feature type="compositionally biased region" description="Polar residues" evidence="1">
    <location>
        <begin position="167"/>
        <end position="182"/>
    </location>
</feature>
<organism evidence="2 3">
    <name type="scientific">Periconia digitata</name>
    <dbReference type="NCBI Taxonomy" id="1303443"/>
    <lineage>
        <taxon>Eukaryota</taxon>
        <taxon>Fungi</taxon>
        <taxon>Dikarya</taxon>
        <taxon>Ascomycota</taxon>
        <taxon>Pezizomycotina</taxon>
        <taxon>Dothideomycetes</taxon>
        <taxon>Pleosporomycetidae</taxon>
        <taxon>Pleosporales</taxon>
        <taxon>Massarineae</taxon>
        <taxon>Periconiaceae</taxon>
        <taxon>Periconia</taxon>
    </lineage>
</organism>